<dbReference type="InterPro" id="IPR019734">
    <property type="entry name" value="TPR_rpt"/>
</dbReference>
<accession>A0ABW5D4P6</accession>
<feature type="domain" description="DUF5107" evidence="1">
    <location>
        <begin position="39"/>
        <end position="347"/>
    </location>
</feature>
<name>A0ABW5D4P6_9BACT</name>
<protein>
    <submittedName>
        <fullName evidence="2">DUF5107 domain-containing protein</fullName>
    </submittedName>
</protein>
<evidence type="ECO:0000313" key="3">
    <source>
        <dbReference type="Proteomes" id="UP001597375"/>
    </source>
</evidence>
<dbReference type="SUPFAM" id="SSF48452">
    <property type="entry name" value="TPR-like"/>
    <property type="match status" value="2"/>
</dbReference>
<reference evidence="3" key="1">
    <citation type="journal article" date="2019" name="Int. J. Syst. Evol. Microbiol.">
        <title>The Global Catalogue of Microorganisms (GCM) 10K type strain sequencing project: providing services to taxonomists for standard genome sequencing and annotation.</title>
        <authorList>
            <consortium name="The Broad Institute Genomics Platform"/>
            <consortium name="The Broad Institute Genome Sequencing Center for Infectious Disease"/>
            <person name="Wu L."/>
            <person name="Ma J."/>
        </authorList>
    </citation>
    <scope>NUCLEOTIDE SEQUENCE [LARGE SCALE GENOMIC DNA]</scope>
    <source>
        <strain evidence="3">CGMCC 4.7106</strain>
    </source>
</reference>
<sequence length="1065" mass="121532">MSKVSAIRKKITIPTYGLGTPEKHPLFFEKRVYQGSSGKVYPVPFIDKVYDSPENRDYDSVLLENDFVRLVMLPEIGGRIYLGQDKVNNDYDFFYRNDVIKPALVGLAGPWISGGVEFNWPQHHRPGTYMPTDTHIEEEADGAKTLWLSEHDPIDRLKGMHGIRIRPDSSLIELRARLFNRTPFTRTFLWWANVAALVHENYQSFFPPDVHYVADHAVRAQSSFPIAENAYYGVDYAARKGANDLSLYKNIPVPTSYMVCDTNFDFFGGYDFDAGGGFIHVANRHISPGKKQWTWGNHEFGKAWDRELTDENGPYVELMAGVYTDNQPDFSYLLPYETKTFSQFWWPYKKIGPVQNATEDAAVRLVLNDDRSLDLGAVVSRRFADARIVLRDGDRVLLDERVDLSPEEPWQNQDLRFDGEDVTSLELSVEGLVSYRPLNSASLERSREVATEPPMPEDIESIEELYLTADHLEHVRHPTRYPELYWEEALRREPTDLRSNLAFGRKKLKQGRLADAALHFEVAIKSLTCRHPNPNTGEAHYFLGLTRRFQGRLEDAYAAFYKATWNFEWRAAAYYELAMIDSRRADWHRALTHCEAALDTNRQNNKALVLKALVMKQLGLDASAVLEGVLAADPLDHWARYVSGDIEGFLAKSRNDAQTVLDIAYDFADSGFRAEAIQLLKLHHEREVVEVAVPNPLGKSQLSHYALAWLQEDQALLEKARALDPDYFFPSRLHDQLVLEWTLAQEGDDCNAAFGLGNYYFDRKRHEDAIATWERFPASATVCRNLGIAYYNVRRDEDAARAYYQKALELAPSDARLFAEYDQLRAKLGDPVEERLLALLSKRQLVDDRDDCSVALVELYNLTDQPENALELLLNRRFHPWEGGEGKVLRQFTVAHLLLGQKALDGGDAARALDHFTKAMQPPENLGEAYHLLQAKTDVNYWTGRALRALGNEREAQKCFESSAGEAGDFQGMEVTEHSALSYYRGLSLLELGRSDEANALFADLKLFAENELTRPAKIDYFATSLPLLLVFEDDLEQSRRKEMNHLIDLATRGLEKLNYETITY</sequence>
<proteinExistence type="predicted"/>
<dbReference type="InterPro" id="IPR011990">
    <property type="entry name" value="TPR-like_helical_dom_sf"/>
</dbReference>
<dbReference type="PANTHER" id="PTHR12558">
    <property type="entry name" value="CELL DIVISION CYCLE 16,23,27"/>
    <property type="match status" value="1"/>
</dbReference>
<dbReference type="EMBL" id="JBHUIT010000002">
    <property type="protein sequence ID" value="MFD2255480.1"/>
    <property type="molecule type" value="Genomic_DNA"/>
</dbReference>
<dbReference type="Pfam" id="PF13432">
    <property type="entry name" value="TPR_16"/>
    <property type="match status" value="1"/>
</dbReference>
<dbReference type="Gene3D" id="1.25.40.10">
    <property type="entry name" value="Tetratricopeptide repeat domain"/>
    <property type="match status" value="3"/>
</dbReference>
<keyword evidence="3" id="KW-1185">Reference proteome</keyword>
<dbReference type="InterPro" id="IPR033396">
    <property type="entry name" value="DUF5107"/>
</dbReference>
<dbReference type="Pfam" id="PF17128">
    <property type="entry name" value="DUF5107"/>
    <property type="match status" value="1"/>
</dbReference>
<comment type="caution">
    <text evidence="2">The sequence shown here is derived from an EMBL/GenBank/DDBJ whole genome shotgun (WGS) entry which is preliminary data.</text>
</comment>
<evidence type="ECO:0000313" key="2">
    <source>
        <dbReference type="EMBL" id="MFD2255480.1"/>
    </source>
</evidence>
<evidence type="ECO:0000259" key="1">
    <source>
        <dbReference type="Pfam" id="PF17128"/>
    </source>
</evidence>
<gene>
    <name evidence="2" type="ORF">ACFSSA_02220</name>
</gene>
<dbReference type="RefSeq" id="WP_386818138.1">
    <property type="nucleotide sequence ID" value="NZ_JBHUIT010000002.1"/>
</dbReference>
<dbReference type="Proteomes" id="UP001597375">
    <property type="component" value="Unassembled WGS sequence"/>
</dbReference>
<dbReference type="PANTHER" id="PTHR12558:SF13">
    <property type="entry name" value="CELL DIVISION CYCLE PROTEIN 27 HOMOLOG"/>
    <property type="match status" value="1"/>
</dbReference>
<organism evidence="2 3">
    <name type="scientific">Luteolibacter algae</name>
    <dbReference type="NCBI Taxonomy" id="454151"/>
    <lineage>
        <taxon>Bacteria</taxon>
        <taxon>Pseudomonadati</taxon>
        <taxon>Verrucomicrobiota</taxon>
        <taxon>Verrucomicrobiia</taxon>
        <taxon>Verrucomicrobiales</taxon>
        <taxon>Verrucomicrobiaceae</taxon>
        <taxon>Luteolibacter</taxon>
    </lineage>
</organism>
<dbReference type="SMART" id="SM00028">
    <property type="entry name" value="TPR"/>
    <property type="match status" value="3"/>
</dbReference>